<dbReference type="Proteomes" id="UP001165960">
    <property type="component" value="Unassembled WGS sequence"/>
</dbReference>
<accession>A0ACC2T680</accession>
<sequence>MRLFNLVGLSILGVSAHVQLGNLQDEPFLRQMVEDLTFVHKAMNFTKVGEELGDLGHASSDLHPAEAALVRRMVRFSAATYCPDLTLKRWICTHCRALSGTDLVAVVSHPSTDGKGYVALDHTLKSIVVAFRGSYNIRNWITNINFKLKELDVGDGTRGLKAHTGFSNHAAAMSRKMIPIIRPLLAKYKKYTLAVTGHSLGAAVATLASIDFKKEFDLPWSAISLITYGEPRIGNPAFASWYNAHNPAHLRIVNNRDMVPHLPTNSMGYLHRKREGFLKNRAMHSCDSAEMEDASCSLSSLPFLSVTDHIFYLDITFGLIC</sequence>
<dbReference type="EMBL" id="QTSX02003593">
    <property type="protein sequence ID" value="KAJ9070072.1"/>
    <property type="molecule type" value="Genomic_DNA"/>
</dbReference>
<gene>
    <name evidence="1" type="ORF">DSO57_1012128</name>
</gene>
<comment type="caution">
    <text evidence="1">The sequence shown here is derived from an EMBL/GenBank/DDBJ whole genome shotgun (WGS) entry which is preliminary data.</text>
</comment>
<reference evidence="1" key="1">
    <citation type="submission" date="2022-04" db="EMBL/GenBank/DDBJ databases">
        <title>Genome of the entomopathogenic fungus Entomophthora muscae.</title>
        <authorList>
            <person name="Elya C."/>
            <person name="Lovett B.R."/>
            <person name="Lee E."/>
            <person name="Macias A.M."/>
            <person name="Hajek A.E."/>
            <person name="De Bivort B.L."/>
            <person name="Kasson M.T."/>
            <person name="De Fine Licht H.H."/>
            <person name="Stajich J.E."/>
        </authorList>
    </citation>
    <scope>NUCLEOTIDE SEQUENCE</scope>
    <source>
        <strain evidence="1">Berkeley</strain>
    </source>
</reference>
<keyword evidence="2" id="KW-1185">Reference proteome</keyword>
<organism evidence="1 2">
    <name type="scientific">Entomophthora muscae</name>
    <dbReference type="NCBI Taxonomy" id="34485"/>
    <lineage>
        <taxon>Eukaryota</taxon>
        <taxon>Fungi</taxon>
        <taxon>Fungi incertae sedis</taxon>
        <taxon>Zoopagomycota</taxon>
        <taxon>Entomophthoromycotina</taxon>
        <taxon>Entomophthoromycetes</taxon>
        <taxon>Entomophthorales</taxon>
        <taxon>Entomophthoraceae</taxon>
        <taxon>Entomophthora</taxon>
    </lineage>
</organism>
<evidence type="ECO:0000313" key="1">
    <source>
        <dbReference type="EMBL" id="KAJ9070072.1"/>
    </source>
</evidence>
<proteinExistence type="predicted"/>
<protein>
    <submittedName>
        <fullName evidence="1">Uncharacterized protein</fullName>
    </submittedName>
</protein>
<evidence type="ECO:0000313" key="2">
    <source>
        <dbReference type="Proteomes" id="UP001165960"/>
    </source>
</evidence>
<name>A0ACC2T680_9FUNG</name>